<keyword evidence="8 18" id="KW-0677">Repeat</keyword>
<comment type="pathway">
    <text evidence="18">Bacterial outer membrane biogenesis; LPS lipid A biosynthesis.</text>
</comment>
<feature type="binding site" evidence="18">
    <location>
        <begin position="108"/>
        <end position="110"/>
    </location>
    <ligand>
        <name>UDP-N-acetyl-alpha-D-glucosamine</name>
        <dbReference type="ChEBI" id="CHEBI:57705"/>
    </ligand>
</feature>
<comment type="similarity">
    <text evidence="3 18">In the N-terminal section; belongs to the N-acetylglucosamine-1-phosphate uridyltransferase family.</text>
</comment>
<evidence type="ECO:0000256" key="9">
    <source>
        <dbReference type="ARBA" id="ARBA00022842"/>
    </source>
</evidence>
<feature type="binding site" evidence="18">
    <location>
        <position position="412"/>
    </location>
    <ligand>
        <name>acetyl-CoA</name>
        <dbReference type="ChEBI" id="CHEBI:57288"/>
    </ligand>
</feature>
<keyword evidence="14 18" id="KW-0961">Cell wall biogenesis/degradation</keyword>
<evidence type="ECO:0000256" key="7">
    <source>
        <dbReference type="ARBA" id="ARBA00022723"/>
    </source>
</evidence>
<evidence type="ECO:0000256" key="6">
    <source>
        <dbReference type="ARBA" id="ARBA00022695"/>
    </source>
</evidence>
<dbReference type="InterPro" id="IPR038009">
    <property type="entry name" value="GlmU_C_LbH"/>
</dbReference>
<evidence type="ECO:0000256" key="16">
    <source>
        <dbReference type="ARBA" id="ARBA00048493"/>
    </source>
</evidence>
<feature type="active site" description="Proton acceptor" evidence="18">
    <location>
        <position position="370"/>
    </location>
</feature>
<dbReference type="Gene3D" id="2.160.10.10">
    <property type="entry name" value="Hexapeptide repeat proteins"/>
    <property type="match status" value="1"/>
</dbReference>
<dbReference type="CDD" id="cd03353">
    <property type="entry name" value="LbH_GlmU_C"/>
    <property type="match status" value="1"/>
</dbReference>
<sequence>MPITALILAAGEGTRMKSNHAKVMHKLLDRPLVWWTAEAARKAGATHIVLIVGHKQEEIRTYFNDINYASKVEKLSFIEQTEQLGTGHAVRCAKEALGGFNGPVIVLYGDTPLVRPETIQSLVHTNMQYHNACTILSMTPQNPAGYGRLIFAGTHVKAIVEDKDCTPKQRASNHVCNSGLYCFCGRRLSDYIDQLTTNNSQHEYYITDMIGIFNHAHEPVMSMHCEDDNEALGVNTREQLAQANAIMQKRINTYWQNEGVSMLDPSQVWIGSEAKLAKDVEILPQTFIYGASTVGEDTTVGPGSRLINAQVGAGCTVDETVIINSSIDDNVTCGPRAYIRGAAHVCESAKVGTHVEIKGSTIGARSKVPHLSYIGDATIGTDTNIGGGSITCNYDGKHKNPTTIGNHVFIGSDTMMVAPVTIGDNALIGASSCITKNVPAGALGLERSKLLVKEQWATQYWETLQKED</sequence>
<feature type="binding site" evidence="18">
    <location>
        <position position="147"/>
    </location>
    <ligand>
        <name>UDP-N-acetyl-alpha-D-glucosamine</name>
        <dbReference type="ChEBI" id="CHEBI:57705"/>
    </ligand>
</feature>
<name>A0ABP2J358_9ACTN</name>
<dbReference type="HAMAP" id="MF_01631">
    <property type="entry name" value="GlmU"/>
    <property type="match status" value="1"/>
</dbReference>
<dbReference type="GO" id="GO:0003977">
    <property type="term" value="F:UDP-N-acetylglucosamine diphosphorylase activity"/>
    <property type="evidence" value="ECO:0007669"/>
    <property type="project" value="UniProtKB-EC"/>
</dbReference>
<dbReference type="Proteomes" id="UP000004431">
    <property type="component" value="Unassembled WGS sequence"/>
</dbReference>
<accession>A0ABP2J358</accession>
<feature type="binding site" evidence="18">
    <location>
        <position position="80"/>
    </location>
    <ligand>
        <name>UDP-N-acetyl-alpha-D-glucosamine</name>
        <dbReference type="ChEBI" id="CHEBI:57705"/>
    </ligand>
</feature>
<dbReference type="SUPFAM" id="SSF53448">
    <property type="entry name" value="Nucleotide-diphospho-sugar transferases"/>
    <property type="match status" value="1"/>
</dbReference>
<comment type="caution">
    <text evidence="18">Lacks conserved residue(s) required for the propagation of feature annotation.</text>
</comment>
<feature type="binding site" evidence="18">
    <location>
        <position position="110"/>
    </location>
    <ligand>
        <name>Mg(2+)</name>
        <dbReference type="ChEBI" id="CHEBI:18420"/>
    </ligand>
</feature>
<dbReference type="RefSeq" id="WP_006304402.1">
    <property type="nucleotide sequence ID" value="NZ_AEDQ01000029.1"/>
</dbReference>
<evidence type="ECO:0000313" key="20">
    <source>
        <dbReference type="EMBL" id="EFL43763.1"/>
    </source>
</evidence>
<comment type="caution">
    <text evidence="20">The sequence shown here is derived from an EMBL/GenBank/DDBJ whole genome shotgun (WGS) entry which is preliminary data.</text>
</comment>
<keyword evidence="11 18" id="KW-0573">Peptidoglycan synthesis</keyword>
<evidence type="ECO:0000256" key="12">
    <source>
        <dbReference type="ARBA" id="ARBA00023268"/>
    </source>
</evidence>
<dbReference type="PANTHER" id="PTHR43584:SF3">
    <property type="entry name" value="BIFUNCTIONAL PROTEIN GLMU"/>
    <property type="match status" value="1"/>
</dbReference>
<comment type="similarity">
    <text evidence="2 18">In the C-terminal section; belongs to the transferase hexapeptide repeat family.</text>
</comment>
<dbReference type="EC" id="2.7.7.23" evidence="18"/>
<feature type="domain" description="MobA-like NTP transferase" evidence="19">
    <location>
        <begin position="5"/>
        <end position="137"/>
    </location>
</feature>
<organism evidence="20 21">
    <name type="scientific">Fannyhessea vaginae PB189-T1-4</name>
    <dbReference type="NCBI Taxonomy" id="866774"/>
    <lineage>
        <taxon>Bacteria</taxon>
        <taxon>Bacillati</taxon>
        <taxon>Actinomycetota</taxon>
        <taxon>Coriobacteriia</taxon>
        <taxon>Coriobacteriales</taxon>
        <taxon>Atopobiaceae</taxon>
        <taxon>Fannyhessea</taxon>
    </lineage>
</organism>
<dbReference type="NCBIfam" id="TIGR01173">
    <property type="entry name" value="glmU"/>
    <property type="match status" value="1"/>
</dbReference>
<dbReference type="InterPro" id="IPR005882">
    <property type="entry name" value="Bifunctional_GlmU"/>
</dbReference>
<keyword evidence="10 18" id="KW-0133">Cell shape</keyword>
<comment type="pathway">
    <text evidence="18">Nucleotide-sugar biosynthesis; UDP-N-acetyl-alpha-D-glucosamine biosynthesis; UDP-N-acetyl-alpha-D-glucosamine from N-acetyl-alpha-D-glucosamine 1-phosphate: step 1/1.</text>
</comment>
<comment type="catalytic activity">
    <reaction evidence="15 18">
        <text>alpha-D-glucosamine 1-phosphate + acetyl-CoA = N-acetyl-alpha-D-glucosamine 1-phosphate + CoA + H(+)</text>
        <dbReference type="Rhea" id="RHEA:13725"/>
        <dbReference type="ChEBI" id="CHEBI:15378"/>
        <dbReference type="ChEBI" id="CHEBI:57287"/>
        <dbReference type="ChEBI" id="CHEBI:57288"/>
        <dbReference type="ChEBI" id="CHEBI:57776"/>
        <dbReference type="ChEBI" id="CHEBI:58516"/>
        <dbReference type="EC" id="2.3.1.157"/>
    </reaction>
</comment>
<evidence type="ECO:0000313" key="21">
    <source>
        <dbReference type="Proteomes" id="UP000004431"/>
    </source>
</evidence>
<dbReference type="InterPro" id="IPR025877">
    <property type="entry name" value="MobA-like_NTP_Trfase"/>
</dbReference>
<evidence type="ECO:0000256" key="2">
    <source>
        <dbReference type="ARBA" id="ARBA00007707"/>
    </source>
</evidence>
<reference evidence="20 21" key="1">
    <citation type="submission" date="2010-08" db="EMBL/GenBank/DDBJ databases">
        <authorList>
            <person name="Durkin A.S."/>
            <person name="Madupu R."/>
            <person name="Torralba M."/>
            <person name="Gillis M."/>
            <person name="Methe B."/>
            <person name="Sutton G."/>
            <person name="Nelson K.E."/>
        </authorList>
    </citation>
    <scope>NUCLEOTIDE SEQUENCE [LARGE SCALE GENOMIC DNA]</scope>
    <source>
        <strain evidence="20 21">PB189-T1-4</strain>
    </source>
</reference>
<dbReference type="InterPro" id="IPR050065">
    <property type="entry name" value="GlmU-like"/>
</dbReference>
<evidence type="ECO:0000259" key="19">
    <source>
        <dbReference type="Pfam" id="PF12804"/>
    </source>
</evidence>
<evidence type="ECO:0000256" key="11">
    <source>
        <dbReference type="ARBA" id="ARBA00022984"/>
    </source>
</evidence>
<dbReference type="PANTHER" id="PTHR43584">
    <property type="entry name" value="NUCLEOTIDYL TRANSFERASE"/>
    <property type="match status" value="1"/>
</dbReference>
<feature type="region of interest" description="N-acetyltransferase" evidence="18">
    <location>
        <begin position="259"/>
        <end position="468"/>
    </location>
</feature>
<evidence type="ECO:0000256" key="8">
    <source>
        <dbReference type="ARBA" id="ARBA00022737"/>
    </source>
</evidence>
<dbReference type="Pfam" id="PF00132">
    <property type="entry name" value="Hexapep"/>
    <property type="match status" value="1"/>
</dbReference>
<feature type="binding site" evidence="18">
    <location>
        <begin position="8"/>
        <end position="11"/>
    </location>
    <ligand>
        <name>UDP-N-acetyl-alpha-D-glucosamine</name>
        <dbReference type="ChEBI" id="CHEBI:57705"/>
    </ligand>
</feature>
<dbReference type="EC" id="2.3.1.157" evidence="18"/>
<dbReference type="EMBL" id="AEDQ01000029">
    <property type="protein sequence ID" value="EFL43763.1"/>
    <property type="molecule type" value="Genomic_DNA"/>
</dbReference>
<comment type="pathway">
    <text evidence="18">Nucleotide-sugar biosynthesis; UDP-N-acetyl-alpha-D-glucosamine biosynthesis; N-acetyl-alpha-D-glucosamine 1-phosphate from alpha-D-glucosamine 6-phosphate (route II): step 2/2.</text>
</comment>
<evidence type="ECO:0000256" key="4">
    <source>
        <dbReference type="ARBA" id="ARBA00022490"/>
    </source>
</evidence>
<feature type="binding site" evidence="18">
    <location>
        <position position="358"/>
    </location>
    <ligand>
        <name>UDP-N-acetyl-alpha-D-glucosamine</name>
        <dbReference type="ChEBI" id="CHEBI:57705"/>
    </ligand>
</feature>
<evidence type="ECO:0000256" key="14">
    <source>
        <dbReference type="ARBA" id="ARBA00023316"/>
    </source>
</evidence>
<keyword evidence="6 18" id="KW-0548">Nucleotidyltransferase</keyword>
<comment type="subcellular location">
    <subcellularLocation>
        <location evidence="1 18">Cytoplasm</location>
    </subcellularLocation>
</comment>
<evidence type="ECO:0000256" key="17">
    <source>
        <dbReference type="ARBA" id="ARBA00049628"/>
    </source>
</evidence>
<keyword evidence="12 18" id="KW-0511">Multifunctional enzyme</keyword>
<proteinExistence type="inferred from homology"/>
<comment type="function">
    <text evidence="17 18">Catalyzes the last two sequential reactions in the de novo biosynthetic pathway for UDP-N-acetylglucosamine (UDP-GlcNAc). The C-terminal domain catalyzes the transfer of acetyl group from acetyl coenzyme A to glucosamine-1-phosphate (GlcN-1-P) to produce N-acetylglucosamine-1-phosphate (GlcNAc-1-P), which is converted into UDP-GlcNAc by the transfer of uridine 5-monophosphate (from uridine 5-triphosphate), a reaction catalyzed by the N-terminal domain.</text>
</comment>
<comment type="catalytic activity">
    <reaction evidence="16 18">
        <text>N-acetyl-alpha-D-glucosamine 1-phosphate + UTP + H(+) = UDP-N-acetyl-alpha-D-glucosamine + diphosphate</text>
        <dbReference type="Rhea" id="RHEA:13509"/>
        <dbReference type="ChEBI" id="CHEBI:15378"/>
        <dbReference type="ChEBI" id="CHEBI:33019"/>
        <dbReference type="ChEBI" id="CHEBI:46398"/>
        <dbReference type="ChEBI" id="CHEBI:57705"/>
        <dbReference type="ChEBI" id="CHEBI:57776"/>
        <dbReference type="EC" id="2.7.7.23"/>
    </reaction>
</comment>
<keyword evidence="13 18" id="KW-0012">Acyltransferase</keyword>
<feature type="binding site" evidence="18">
    <location>
        <position position="430"/>
    </location>
    <ligand>
        <name>acetyl-CoA</name>
        <dbReference type="ChEBI" id="CHEBI:57288"/>
    </ligand>
</feature>
<evidence type="ECO:0000256" key="15">
    <source>
        <dbReference type="ARBA" id="ARBA00048247"/>
    </source>
</evidence>
<dbReference type="InterPro" id="IPR029044">
    <property type="entry name" value="Nucleotide-diphossugar_trans"/>
</dbReference>
<dbReference type="SUPFAM" id="SSF51161">
    <property type="entry name" value="Trimeric LpxA-like enzymes"/>
    <property type="match status" value="1"/>
</dbReference>
<feature type="binding site" evidence="18">
    <location>
        <position position="22"/>
    </location>
    <ligand>
        <name>UDP-N-acetyl-alpha-D-glucosamine</name>
        <dbReference type="ChEBI" id="CHEBI:57705"/>
    </ligand>
</feature>
<dbReference type="Gene3D" id="3.90.550.10">
    <property type="entry name" value="Spore Coat Polysaccharide Biosynthesis Protein SpsA, Chain A"/>
    <property type="match status" value="1"/>
</dbReference>
<dbReference type="Pfam" id="PF12804">
    <property type="entry name" value="NTP_transf_3"/>
    <property type="match status" value="1"/>
</dbReference>
<dbReference type="CDD" id="cd02540">
    <property type="entry name" value="GT2_GlmU_N_bac"/>
    <property type="match status" value="1"/>
</dbReference>
<comment type="cofactor">
    <cofactor evidence="18">
        <name>Mg(2+)</name>
        <dbReference type="ChEBI" id="CHEBI:18420"/>
    </cofactor>
    <text evidence="18">Binds 1 Mg(2+) ion per subunit.</text>
</comment>
<comment type="subunit">
    <text evidence="18">Homotrimer.</text>
</comment>
<feature type="binding site" evidence="18">
    <location>
        <position position="177"/>
    </location>
    <ligand>
        <name>UDP-N-acetyl-alpha-D-glucosamine</name>
        <dbReference type="ChEBI" id="CHEBI:57705"/>
    </ligand>
</feature>
<evidence type="ECO:0000256" key="10">
    <source>
        <dbReference type="ARBA" id="ARBA00022960"/>
    </source>
</evidence>
<gene>
    <name evidence="18 20" type="primary">glmU</name>
    <name evidence="20" type="ORF">HMPREF9248_0535</name>
</gene>
<evidence type="ECO:0000256" key="3">
    <source>
        <dbReference type="ARBA" id="ARBA00007947"/>
    </source>
</evidence>
<keyword evidence="4 18" id="KW-0963">Cytoplasm</keyword>
<evidence type="ECO:0000256" key="1">
    <source>
        <dbReference type="ARBA" id="ARBA00004496"/>
    </source>
</evidence>
<keyword evidence="5 18" id="KW-0808">Transferase</keyword>
<feature type="binding site" evidence="18">
    <location>
        <position position="384"/>
    </location>
    <ligand>
        <name>UDP-N-acetyl-alpha-D-glucosamine</name>
        <dbReference type="ChEBI" id="CHEBI:57705"/>
    </ligand>
</feature>
<dbReference type="InterPro" id="IPR001451">
    <property type="entry name" value="Hexapep"/>
</dbReference>
<keyword evidence="21" id="KW-1185">Reference proteome</keyword>
<feature type="binding site" evidence="18">
    <location>
        <position position="161"/>
    </location>
    <ligand>
        <name>UDP-N-acetyl-alpha-D-glucosamine</name>
        <dbReference type="ChEBI" id="CHEBI:57705"/>
    </ligand>
</feature>
<feature type="binding site" evidence="18">
    <location>
        <begin position="85"/>
        <end position="86"/>
    </location>
    <ligand>
        <name>UDP-N-acetyl-alpha-D-glucosamine</name>
        <dbReference type="ChEBI" id="CHEBI:57705"/>
    </ligand>
</feature>
<evidence type="ECO:0000256" key="5">
    <source>
        <dbReference type="ARBA" id="ARBA00022679"/>
    </source>
</evidence>
<protein>
    <recommendedName>
        <fullName evidence="18">Bifunctional protein GlmU</fullName>
    </recommendedName>
    <domain>
        <recommendedName>
            <fullName evidence="18">UDP-N-acetylglucosamine pyrophosphorylase</fullName>
            <ecNumber evidence="18">2.7.7.23</ecNumber>
        </recommendedName>
        <alternativeName>
            <fullName evidence="18">N-acetylglucosamine-1-phosphate uridyltransferase</fullName>
        </alternativeName>
    </domain>
    <domain>
        <recommendedName>
            <fullName evidence="18">Glucosamine-1-phosphate N-acetyltransferase</fullName>
            <ecNumber evidence="18">2.3.1.157</ecNumber>
        </recommendedName>
    </domain>
</protein>
<feature type="binding site" evidence="18">
    <location>
        <position position="235"/>
    </location>
    <ligand>
        <name>UDP-N-acetyl-alpha-D-glucosamine</name>
        <dbReference type="ChEBI" id="CHEBI:57705"/>
    </ligand>
</feature>
<feature type="binding site" evidence="18">
    <location>
        <position position="340"/>
    </location>
    <ligand>
        <name>UDP-N-acetyl-alpha-D-glucosamine</name>
        <dbReference type="ChEBI" id="CHEBI:57705"/>
    </ligand>
</feature>
<dbReference type="InterPro" id="IPR011004">
    <property type="entry name" value="Trimer_LpxA-like_sf"/>
</dbReference>
<keyword evidence="7 18" id="KW-0479">Metal-binding</keyword>
<feature type="binding site" evidence="18">
    <location>
        <begin position="393"/>
        <end position="394"/>
    </location>
    <ligand>
        <name>acetyl-CoA</name>
        <dbReference type="ChEBI" id="CHEBI:57288"/>
    </ligand>
</feature>
<keyword evidence="9 18" id="KW-0460">Magnesium</keyword>
<feature type="region of interest" description="Pyrophosphorylase" evidence="18">
    <location>
        <begin position="1"/>
        <end position="237"/>
    </location>
</feature>
<feature type="region of interest" description="Linker" evidence="18">
    <location>
        <begin position="238"/>
        <end position="258"/>
    </location>
</feature>
<dbReference type="GO" id="GO:0019134">
    <property type="term" value="F:glucosamine-1-phosphate N-acetyltransferase activity"/>
    <property type="evidence" value="ECO:0007669"/>
    <property type="project" value="UniProtKB-EC"/>
</dbReference>
<evidence type="ECO:0000256" key="13">
    <source>
        <dbReference type="ARBA" id="ARBA00023315"/>
    </source>
</evidence>
<feature type="binding site" evidence="18">
    <location>
        <position position="235"/>
    </location>
    <ligand>
        <name>Mg(2+)</name>
        <dbReference type="ChEBI" id="CHEBI:18420"/>
    </ligand>
</feature>
<feature type="binding site" evidence="18">
    <location>
        <position position="447"/>
    </location>
    <ligand>
        <name>acetyl-CoA</name>
        <dbReference type="ChEBI" id="CHEBI:57288"/>
    </ligand>
</feature>
<evidence type="ECO:0000256" key="18">
    <source>
        <dbReference type="HAMAP-Rule" id="MF_01631"/>
    </source>
</evidence>
<feature type="binding site" evidence="18">
    <location>
        <position position="373"/>
    </location>
    <ligand>
        <name>UDP-N-acetyl-alpha-D-glucosamine</name>
        <dbReference type="ChEBI" id="CHEBI:57705"/>
    </ligand>
</feature>